<dbReference type="InterPro" id="IPR032710">
    <property type="entry name" value="NTF2-like_dom_sf"/>
</dbReference>
<evidence type="ECO:0000313" key="5">
    <source>
        <dbReference type="EMBL" id="MEX0426185.1"/>
    </source>
</evidence>
<dbReference type="PANTHER" id="PTHR37042:SF4">
    <property type="entry name" value="OUTER MEMBRANE PROTEIN RV1973"/>
    <property type="match status" value="1"/>
</dbReference>
<keyword evidence="4" id="KW-1133">Transmembrane helix</keyword>
<gene>
    <name evidence="5" type="ORF">AB3X52_01040</name>
</gene>
<name>A0ABV3STB0_9ACTN</name>
<evidence type="ECO:0000256" key="1">
    <source>
        <dbReference type="ARBA" id="ARBA00004370"/>
    </source>
</evidence>
<comment type="subcellular location">
    <subcellularLocation>
        <location evidence="1">Membrane</location>
    </subcellularLocation>
</comment>
<sequence length="215" mass="23346">MNIPPTAAAASEEHSRMTEEHAEAQNQDDGRAGPTLTIVDRGEGAGPRRRHPLRLAALLLVACAVMVVGLVTWHRAAHDPTTDRAQMRDAVLIAATRHIETLNTLDYRHVDDGLAAWRAVTTGTLRDQLSGVDASERKLLGQQKTITKGRVVDAAVYSLDDDTATVIAAVEVTVTDASKPGKEPTVKRNRFSADLVRVHGRWLLDNLQQVAVNLS</sequence>
<protein>
    <recommendedName>
        <fullName evidence="7">Mce-associated membrane protein</fullName>
    </recommendedName>
</protein>
<comment type="caution">
    <text evidence="5">The sequence shown here is derived from an EMBL/GenBank/DDBJ whole genome shotgun (WGS) entry which is preliminary data.</text>
</comment>
<dbReference type="Proteomes" id="UP001556631">
    <property type="component" value="Unassembled WGS sequence"/>
</dbReference>
<keyword evidence="2 4" id="KW-0472">Membrane</keyword>
<evidence type="ECO:0008006" key="7">
    <source>
        <dbReference type="Google" id="ProtNLM"/>
    </source>
</evidence>
<evidence type="ECO:0000256" key="3">
    <source>
        <dbReference type="SAM" id="MobiDB-lite"/>
    </source>
</evidence>
<organism evidence="5 6">
    <name type="scientific">Nocardioides eburneus</name>
    <dbReference type="NCBI Taxonomy" id="3231482"/>
    <lineage>
        <taxon>Bacteria</taxon>
        <taxon>Bacillati</taxon>
        <taxon>Actinomycetota</taxon>
        <taxon>Actinomycetes</taxon>
        <taxon>Propionibacteriales</taxon>
        <taxon>Nocardioidaceae</taxon>
        <taxon>Nocardioides</taxon>
    </lineage>
</organism>
<accession>A0ABV3STB0</accession>
<dbReference type="RefSeq" id="WP_367990841.1">
    <property type="nucleotide sequence ID" value="NZ_JBFPJR010000001.1"/>
</dbReference>
<evidence type="ECO:0000256" key="4">
    <source>
        <dbReference type="SAM" id="Phobius"/>
    </source>
</evidence>
<reference evidence="5 6" key="1">
    <citation type="submission" date="2024-07" db="EMBL/GenBank/DDBJ databases">
        <authorList>
            <person name="Lee S."/>
            <person name="Kang M."/>
        </authorList>
    </citation>
    <scope>NUCLEOTIDE SEQUENCE [LARGE SCALE GENOMIC DNA]</scope>
    <source>
        <strain evidence="5 6">DS6</strain>
    </source>
</reference>
<proteinExistence type="predicted"/>
<evidence type="ECO:0000313" key="6">
    <source>
        <dbReference type="Proteomes" id="UP001556631"/>
    </source>
</evidence>
<feature type="compositionally biased region" description="Basic and acidic residues" evidence="3">
    <location>
        <begin position="11"/>
        <end position="31"/>
    </location>
</feature>
<keyword evidence="4" id="KW-0812">Transmembrane</keyword>
<feature type="transmembrane region" description="Helical" evidence="4">
    <location>
        <begin position="55"/>
        <end position="74"/>
    </location>
</feature>
<dbReference type="EMBL" id="JBFPJR010000001">
    <property type="protein sequence ID" value="MEX0426185.1"/>
    <property type="molecule type" value="Genomic_DNA"/>
</dbReference>
<dbReference type="PANTHER" id="PTHR37042">
    <property type="entry name" value="OUTER MEMBRANE PROTEIN RV1973"/>
    <property type="match status" value="1"/>
</dbReference>
<feature type="region of interest" description="Disordered" evidence="3">
    <location>
        <begin position="1"/>
        <end position="48"/>
    </location>
</feature>
<dbReference type="SUPFAM" id="SSF54427">
    <property type="entry name" value="NTF2-like"/>
    <property type="match status" value="1"/>
</dbReference>
<evidence type="ECO:0000256" key="2">
    <source>
        <dbReference type="ARBA" id="ARBA00023136"/>
    </source>
</evidence>
<keyword evidence="6" id="KW-1185">Reference proteome</keyword>